<keyword evidence="4" id="KW-1185">Reference proteome</keyword>
<dbReference type="PROSITE" id="PS50011">
    <property type="entry name" value="PROTEIN_KINASE_DOM"/>
    <property type="match status" value="1"/>
</dbReference>
<feature type="domain" description="Protein kinase" evidence="2">
    <location>
        <begin position="116"/>
        <end position="458"/>
    </location>
</feature>
<dbReference type="SUPFAM" id="SSF56112">
    <property type="entry name" value="Protein kinase-like (PK-like)"/>
    <property type="match status" value="1"/>
</dbReference>
<comment type="similarity">
    <text evidence="1">Belongs to the protein kinase superfamily. ADCK protein kinase family.</text>
</comment>
<comment type="caution">
    <text evidence="3">The sequence shown here is derived from an EMBL/GenBank/DDBJ whole genome shotgun (WGS) entry which is preliminary data.</text>
</comment>
<dbReference type="Gene3D" id="3.90.1200.10">
    <property type="match status" value="1"/>
</dbReference>
<name>A0ABS4QIP6_9NOCA</name>
<dbReference type="Pfam" id="PF03109">
    <property type="entry name" value="ABC1"/>
    <property type="match status" value="1"/>
</dbReference>
<protein>
    <submittedName>
        <fullName evidence="3">Ubiquinone biosynthesis protein</fullName>
    </submittedName>
</protein>
<dbReference type="CDD" id="cd05121">
    <property type="entry name" value="ABC1_ADCK3-like"/>
    <property type="match status" value="1"/>
</dbReference>
<dbReference type="PANTHER" id="PTHR10566:SF113">
    <property type="entry name" value="PROTEIN ACTIVITY OF BC1 COMPLEX KINASE 7, CHLOROPLASTIC"/>
    <property type="match status" value="1"/>
</dbReference>
<evidence type="ECO:0000313" key="4">
    <source>
        <dbReference type="Proteomes" id="UP001519325"/>
    </source>
</evidence>
<dbReference type="InterPro" id="IPR050154">
    <property type="entry name" value="UbiB_kinase"/>
</dbReference>
<reference evidence="3 4" key="1">
    <citation type="submission" date="2021-03" db="EMBL/GenBank/DDBJ databases">
        <title>Sequencing the genomes of 1000 actinobacteria strains.</title>
        <authorList>
            <person name="Klenk H.-P."/>
        </authorList>
    </citation>
    <scope>NUCLEOTIDE SEQUENCE [LARGE SCALE GENOMIC DNA]</scope>
    <source>
        <strain evidence="3 4">DSM 45516</strain>
    </source>
</reference>
<organism evidence="3 4">
    <name type="scientific">Nocardia goodfellowii</name>
    <dbReference type="NCBI Taxonomy" id="882446"/>
    <lineage>
        <taxon>Bacteria</taxon>
        <taxon>Bacillati</taxon>
        <taxon>Actinomycetota</taxon>
        <taxon>Actinomycetes</taxon>
        <taxon>Mycobacteriales</taxon>
        <taxon>Nocardiaceae</taxon>
        <taxon>Nocardia</taxon>
    </lineage>
</organism>
<proteinExistence type="inferred from homology"/>
<dbReference type="PANTHER" id="PTHR10566">
    <property type="entry name" value="CHAPERONE-ACTIVITY OF BC1 COMPLEX CABC1 -RELATED"/>
    <property type="match status" value="1"/>
</dbReference>
<accession>A0ABS4QIP6</accession>
<dbReference type="EMBL" id="JAGGMR010000001">
    <property type="protein sequence ID" value="MBP2191565.1"/>
    <property type="molecule type" value="Genomic_DNA"/>
</dbReference>
<sequence length="508" mass="55935">MLATVVKCLIGDNLADDQDADIAFAAPQSVRLDGPDPAFSRAQLRARTLRQALEGLGPFYIKIGQILSTRPDLVSAATTIELAKLHDQVAAAPFAQFETILDQELRSPWRGYFRDIDIEQPLGSASLAQVYRVTLPNGSPAVVKIQRPGIRPVVLNDMKTLRRVAKLAGRCAPRFNAVVDLDAMLHVVFDAMEAELDFTLEAQNMDNGRRAARGFKHLSVPRVVEASPRMMVQTLAPGMSIADVDRGAFSKKERKNIGRDLLTFMYKSYFVDNVFHADPHPGNIFVHPGEKASLIDWGMVGRIDRHIALMLVFILISVAQNDARATARAWIEMGHATPWADTHGFYSDLSILVPKISTATLEELNFGVTLSTLLANSTHRGIFTQPHISLLGKSFANVEGSVRYLAPELSMVEVFEDALTDIVIDLLTGFFSDKQSARMALDLMLGSEVALEHMRKFMTDLTERDFTVRVGFLNSKQLTTCHGVGANKIALVALGAAVGALWSRRRPS</sequence>
<dbReference type="InterPro" id="IPR011009">
    <property type="entry name" value="Kinase-like_dom_sf"/>
</dbReference>
<dbReference type="InterPro" id="IPR004147">
    <property type="entry name" value="ABC1_dom"/>
</dbReference>
<gene>
    <name evidence="3" type="ORF">BJ987_004466</name>
</gene>
<dbReference type="Proteomes" id="UP001519325">
    <property type="component" value="Unassembled WGS sequence"/>
</dbReference>
<evidence type="ECO:0000256" key="1">
    <source>
        <dbReference type="ARBA" id="ARBA00009670"/>
    </source>
</evidence>
<keyword evidence="3" id="KW-0830">Ubiquinone</keyword>
<evidence type="ECO:0000313" key="3">
    <source>
        <dbReference type="EMBL" id="MBP2191565.1"/>
    </source>
</evidence>
<evidence type="ECO:0000259" key="2">
    <source>
        <dbReference type="PROSITE" id="PS50011"/>
    </source>
</evidence>
<dbReference type="RefSeq" id="WP_209893354.1">
    <property type="nucleotide sequence ID" value="NZ_JAGGMR010000001.1"/>
</dbReference>
<dbReference type="InterPro" id="IPR000719">
    <property type="entry name" value="Prot_kinase_dom"/>
</dbReference>